<comment type="catalytic activity">
    <reaction evidence="8">
        <text>N-acetyl-L-glutamate + ATP = N-acetyl-L-glutamyl 5-phosphate + ADP</text>
        <dbReference type="Rhea" id="RHEA:14629"/>
        <dbReference type="ChEBI" id="CHEBI:30616"/>
        <dbReference type="ChEBI" id="CHEBI:44337"/>
        <dbReference type="ChEBI" id="CHEBI:57936"/>
        <dbReference type="ChEBI" id="CHEBI:456216"/>
        <dbReference type="EC" id="2.7.2.8"/>
    </reaction>
</comment>
<dbReference type="InterPro" id="IPR041727">
    <property type="entry name" value="NAGK-C"/>
</dbReference>
<comment type="similarity">
    <text evidence="8">Belongs to the acetylglutamate kinase family. ArgB subfamily.</text>
</comment>
<keyword evidence="3 8" id="KW-0028">Amino-acid biosynthesis</keyword>
<dbReference type="AlphaFoldDB" id="A0A4D6WWC1"/>
<accession>A0A4D6WWC1</accession>
<dbReference type="GO" id="GO:0005737">
    <property type="term" value="C:cytoplasm"/>
    <property type="evidence" value="ECO:0007669"/>
    <property type="project" value="InterPro"/>
</dbReference>
<dbReference type="EMBL" id="MK814659">
    <property type="protein sequence ID" value="QCI06700.1"/>
    <property type="molecule type" value="Genomic_DNA"/>
</dbReference>
<dbReference type="GO" id="GO:0005524">
    <property type="term" value="F:ATP binding"/>
    <property type="evidence" value="ECO:0007669"/>
    <property type="project" value="UniProtKB-UniRule"/>
</dbReference>
<reference evidence="10" key="1">
    <citation type="journal article" date="2019" name="Mol. Phylogenet. Evol.">
        <title>Morphological evolution and classification of the red algal order Ceramiales inferred using plastid phylogenomics.</title>
        <authorList>
            <person name="Diaz-Tapia P."/>
            <person name="Pasella M.M."/>
            <person name="Verbruggen H."/>
            <person name="Maggs C.A."/>
        </authorList>
    </citation>
    <scope>NUCLEOTIDE SEQUENCE</scope>
</reference>
<dbReference type="InterPro" id="IPR036393">
    <property type="entry name" value="AceGlu_kinase-like_sf"/>
</dbReference>
<dbReference type="PIRSF" id="PIRSF000728">
    <property type="entry name" value="NAGK"/>
    <property type="match status" value="1"/>
</dbReference>
<feature type="site" description="Transition state stabilizer" evidence="8">
    <location>
        <position position="242"/>
    </location>
</feature>
<keyword evidence="10" id="KW-0934">Plastid</keyword>
<reference evidence="10" key="2">
    <citation type="submission" date="2019-04" db="EMBL/GenBank/DDBJ databases">
        <authorList>
            <person name="Pasella M."/>
        </authorList>
    </citation>
    <scope>NUCLEOTIDE SEQUENCE</scope>
</reference>
<evidence type="ECO:0000256" key="7">
    <source>
        <dbReference type="ARBA" id="ARBA00022840"/>
    </source>
</evidence>
<keyword evidence="4 8" id="KW-0808">Transferase</keyword>
<proteinExistence type="inferred from homology"/>
<name>A0A4D6WWC1_9FLOR</name>
<dbReference type="InterPro" id="IPR001048">
    <property type="entry name" value="Asp/Glu/Uridylate_kinase"/>
</dbReference>
<comment type="function">
    <text evidence="8">Catalyzes the ATP-dependent phosphorylation of N-acetyl-L-glutamate.</text>
</comment>
<evidence type="ECO:0000256" key="1">
    <source>
        <dbReference type="ARBA" id="ARBA00004828"/>
    </source>
</evidence>
<dbReference type="InterPro" id="IPR004662">
    <property type="entry name" value="AcgluKinase_fam"/>
</dbReference>
<keyword evidence="7 8" id="KW-0067">ATP-binding</keyword>
<keyword evidence="5 8" id="KW-0547">Nucleotide-binding</keyword>
<dbReference type="PANTHER" id="PTHR23342">
    <property type="entry name" value="N-ACETYLGLUTAMATE SYNTHASE"/>
    <property type="match status" value="1"/>
</dbReference>
<geneLocation type="plastid" evidence="10"/>
<dbReference type="CDD" id="cd04250">
    <property type="entry name" value="AAK_NAGK-C"/>
    <property type="match status" value="1"/>
</dbReference>
<evidence type="ECO:0000256" key="5">
    <source>
        <dbReference type="ARBA" id="ARBA00022741"/>
    </source>
</evidence>
<evidence type="ECO:0000256" key="3">
    <source>
        <dbReference type="ARBA" id="ARBA00022605"/>
    </source>
</evidence>
<dbReference type="InterPro" id="IPR001057">
    <property type="entry name" value="Glu/AcGlu_kinase"/>
</dbReference>
<gene>
    <name evidence="8 10" type="primary">argB</name>
</gene>
<dbReference type="FunFam" id="3.40.1160.10:FF:000004">
    <property type="entry name" value="Acetylglutamate kinase"/>
    <property type="match status" value="1"/>
</dbReference>
<dbReference type="EC" id="2.7.2.8" evidence="8"/>
<dbReference type="PANTHER" id="PTHR23342:SF0">
    <property type="entry name" value="N-ACETYLGLUTAMATE SYNTHASE, MITOCHONDRIAL"/>
    <property type="match status" value="1"/>
</dbReference>
<dbReference type="Pfam" id="PF00696">
    <property type="entry name" value="AA_kinase"/>
    <property type="match status" value="1"/>
</dbReference>
<organism evidence="10">
    <name type="scientific">Gayliella sp</name>
    <dbReference type="NCBI Taxonomy" id="2575623"/>
    <lineage>
        <taxon>Eukaryota</taxon>
        <taxon>Rhodophyta</taxon>
        <taxon>Florideophyceae</taxon>
        <taxon>Rhodymeniophycidae</taxon>
        <taxon>Ceramiales</taxon>
        <taxon>Ceramiaceae</taxon>
        <taxon>Gayliella</taxon>
    </lineage>
</organism>
<evidence type="ECO:0000256" key="6">
    <source>
        <dbReference type="ARBA" id="ARBA00022777"/>
    </source>
</evidence>
<evidence type="ECO:0000313" key="10">
    <source>
        <dbReference type="EMBL" id="QCI06700.1"/>
    </source>
</evidence>
<dbReference type="HAMAP" id="MF_00082">
    <property type="entry name" value="ArgB"/>
    <property type="match status" value="1"/>
</dbReference>
<dbReference type="PRINTS" id="PR00474">
    <property type="entry name" value="GLU5KINASE"/>
</dbReference>
<feature type="site" description="Transition state stabilizer" evidence="8">
    <location>
        <position position="29"/>
    </location>
</feature>
<keyword evidence="2 8" id="KW-0055">Arginine biosynthesis</keyword>
<dbReference type="InterPro" id="IPR037528">
    <property type="entry name" value="ArgB"/>
</dbReference>
<evidence type="ECO:0000256" key="8">
    <source>
        <dbReference type="HAMAP-Rule" id="MF_00082"/>
    </source>
</evidence>
<feature type="binding site" evidence="8">
    <location>
        <begin position="64"/>
        <end position="65"/>
    </location>
    <ligand>
        <name>substrate</name>
    </ligand>
</feature>
<sequence>MLNTLNLNQFLNHYLQFGQQLRNQVVVIKYGGAAMKNNDLKLKVIQDILFLYNLGIKLVLVHGGGPMINDWLNYLNIKPSFDKGIRITDAQTMEVVEMVLVGKVNKDLVNLINVYSDVGIGLSGKDANLLSASAMFPDSENLVGKIDHVNTDILNLLLNSGYIPIIASVASSKGGTTYNVNADTVASSIAQSLNADKLILLTDTPGVLTDIHNTNTLQKLINVDTIQSLCQQNIIQGGMVPKVECCINALHNNVASTHIIDGRIEHALLYELLTENRLGSQIII</sequence>
<dbReference type="NCBIfam" id="TIGR00761">
    <property type="entry name" value="argB"/>
    <property type="match status" value="1"/>
</dbReference>
<comment type="pathway">
    <text evidence="1 8">Amino-acid biosynthesis; L-arginine biosynthesis; N(2)-acetyl-L-ornithine from L-glutamate: step 2/4.</text>
</comment>
<dbReference type="GO" id="GO:0003991">
    <property type="term" value="F:acetylglutamate kinase activity"/>
    <property type="evidence" value="ECO:0007669"/>
    <property type="project" value="UniProtKB-UniRule"/>
</dbReference>
<evidence type="ECO:0000256" key="2">
    <source>
        <dbReference type="ARBA" id="ARBA00022571"/>
    </source>
</evidence>
<protein>
    <recommendedName>
        <fullName evidence="8">Acetylglutamate kinase</fullName>
        <ecNumber evidence="8">2.7.2.8</ecNumber>
    </recommendedName>
    <alternativeName>
        <fullName evidence="8">N-acetyl-L-glutamate 5-phosphotransferase</fullName>
    </alternativeName>
    <alternativeName>
        <fullName evidence="8">NAG kinase</fullName>
        <shortName evidence="8">NAGK</shortName>
    </alternativeName>
</protein>
<dbReference type="GO" id="GO:0042450">
    <property type="term" value="P:L-arginine biosynthetic process via ornithine"/>
    <property type="evidence" value="ECO:0007669"/>
    <property type="project" value="UniProtKB-UniRule"/>
</dbReference>
<feature type="domain" description="Aspartate/glutamate/uridylate kinase" evidence="9">
    <location>
        <begin position="25"/>
        <end position="261"/>
    </location>
</feature>
<evidence type="ECO:0000259" key="9">
    <source>
        <dbReference type="Pfam" id="PF00696"/>
    </source>
</evidence>
<feature type="binding site" evidence="8">
    <location>
        <position position="86"/>
    </location>
    <ligand>
        <name>substrate</name>
    </ligand>
</feature>
<dbReference type="UniPathway" id="UPA00068">
    <property type="reaction ID" value="UER00107"/>
</dbReference>
<feature type="binding site" evidence="8">
    <location>
        <position position="179"/>
    </location>
    <ligand>
        <name>substrate</name>
    </ligand>
</feature>
<dbReference type="Gene3D" id="3.40.1160.10">
    <property type="entry name" value="Acetylglutamate kinase-like"/>
    <property type="match status" value="1"/>
</dbReference>
<dbReference type="SUPFAM" id="SSF53633">
    <property type="entry name" value="Carbamate kinase-like"/>
    <property type="match status" value="1"/>
</dbReference>
<evidence type="ECO:0000256" key="4">
    <source>
        <dbReference type="ARBA" id="ARBA00022679"/>
    </source>
</evidence>
<keyword evidence="6 8" id="KW-0418">Kinase</keyword>